<reference evidence="3" key="1">
    <citation type="submission" date="2017-04" db="EMBL/GenBank/DDBJ databases">
        <authorList>
            <person name="Varghese N."/>
            <person name="Submissions S."/>
        </authorList>
    </citation>
    <scope>NUCLEOTIDE SEQUENCE [LARGE SCALE GENOMIC DNA]</scope>
    <source>
        <strain evidence="3">DSM 9293</strain>
    </source>
</reference>
<sequence>MNEFRIAIDADSSSALVKMLDSYLYGWHLQGSDRAEELMLRLIPGETTQIQVSVLAGSALRQAVRIMSRAGSIPVRRTWTIRQRQRLVFQISPQNRAQASIFRTLAWALFLWAASRHPGHEAFHEFVQGSRGPTPMSAETSGDSMASRGVFSRQTQLLSHPTHTTAFGHSTLQSNPPLENPQKKGG</sequence>
<evidence type="ECO:0000313" key="3">
    <source>
        <dbReference type="Proteomes" id="UP000192660"/>
    </source>
</evidence>
<feature type="region of interest" description="Disordered" evidence="1">
    <location>
        <begin position="127"/>
        <end position="150"/>
    </location>
</feature>
<dbReference type="AlphaFoldDB" id="A0A1W1W709"/>
<gene>
    <name evidence="2" type="ORF">SAMN00768000_0288</name>
</gene>
<dbReference type="RefSeq" id="WP_084660805.1">
    <property type="nucleotide sequence ID" value="NZ_FWWY01000001.1"/>
</dbReference>
<feature type="compositionally biased region" description="Polar residues" evidence="1">
    <location>
        <begin position="164"/>
        <end position="177"/>
    </location>
</feature>
<evidence type="ECO:0000313" key="2">
    <source>
        <dbReference type="EMBL" id="SMC02077.1"/>
    </source>
</evidence>
<protein>
    <submittedName>
        <fullName evidence="2">Uncharacterized protein</fullName>
    </submittedName>
</protein>
<feature type="region of interest" description="Disordered" evidence="1">
    <location>
        <begin position="164"/>
        <end position="186"/>
    </location>
</feature>
<accession>A0A1W1W709</accession>
<keyword evidence="3" id="KW-1185">Reference proteome</keyword>
<proteinExistence type="predicted"/>
<dbReference type="Proteomes" id="UP000192660">
    <property type="component" value="Unassembled WGS sequence"/>
</dbReference>
<organism evidence="2 3">
    <name type="scientific">Sulfobacillus thermosulfidooxidans (strain DSM 9293 / VKM B-1269 / AT-1)</name>
    <dbReference type="NCBI Taxonomy" id="929705"/>
    <lineage>
        <taxon>Bacteria</taxon>
        <taxon>Bacillati</taxon>
        <taxon>Bacillota</taxon>
        <taxon>Clostridia</taxon>
        <taxon>Eubacteriales</taxon>
        <taxon>Clostridiales Family XVII. Incertae Sedis</taxon>
        <taxon>Sulfobacillus</taxon>
    </lineage>
</organism>
<name>A0A1W1W709_SULTA</name>
<dbReference type="EMBL" id="FWWY01000001">
    <property type="protein sequence ID" value="SMC02077.1"/>
    <property type="molecule type" value="Genomic_DNA"/>
</dbReference>
<evidence type="ECO:0000256" key="1">
    <source>
        <dbReference type="SAM" id="MobiDB-lite"/>
    </source>
</evidence>